<dbReference type="Pfam" id="PF01464">
    <property type="entry name" value="SLT"/>
    <property type="match status" value="1"/>
</dbReference>
<dbReference type="RefSeq" id="WP_077244295.1">
    <property type="nucleotide sequence ID" value="NZ_MUZR01000024.1"/>
</dbReference>
<keyword evidence="1" id="KW-0732">Signal</keyword>
<evidence type="ECO:0000259" key="2">
    <source>
        <dbReference type="Pfam" id="PF01464"/>
    </source>
</evidence>
<gene>
    <name evidence="3" type="ORF">B1A74_07730</name>
</gene>
<feature type="domain" description="Transglycosylase SLT" evidence="2">
    <location>
        <begin position="29"/>
        <end position="159"/>
    </location>
</feature>
<organism evidence="3 4">
    <name type="scientific">Thioalkalivibrio halophilus</name>
    <dbReference type="NCBI Taxonomy" id="252474"/>
    <lineage>
        <taxon>Bacteria</taxon>
        <taxon>Pseudomonadati</taxon>
        <taxon>Pseudomonadota</taxon>
        <taxon>Gammaproteobacteria</taxon>
        <taxon>Chromatiales</taxon>
        <taxon>Ectothiorhodospiraceae</taxon>
        <taxon>Thioalkalivibrio</taxon>
    </lineage>
</organism>
<dbReference type="Proteomes" id="UP000189177">
    <property type="component" value="Unassembled WGS sequence"/>
</dbReference>
<evidence type="ECO:0000313" key="4">
    <source>
        <dbReference type="Proteomes" id="UP000189177"/>
    </source>
</evidence>
<evidence type="ECO:0000256" key="1">
    <source>
        <dbReference type="SAM" id="SignalP"/>
    </source>
</evidence>
<protein>
    <recommendedName>
        <fullName evidence="2">Transglycosylase SLT domain-containing protein</fullName>
    </recommendedName>
</protein>
<dbReference type="EMBL" id="MUZR01000024">
    <property type="protein sequence ID" value="OOC10091.1"/>
    <property type="molecule type" value="Genomic_DNA"/>
</dbReference>
<sequence>MRAALAAGLALTLATQAVAGVPEGYHRVAQAEGVPADVLYALAAAESGARLSTGAARPWPWTLNVGGRPERYRTYREALDALERHLAAGKRNIDIGLMQVNWRWHEARLQDPARALDPYRNLRIGAAILREQYERSGHWLEASGLYHAPSNTTNAARHRARVQHHLEALP</sequence>
<dbReference type="AlphaFoldDB" id="A0A1V2ZYH8"/>
<evidence type="ECO:0000313" key="3">
    <source>
        <dbReference type="EMBL" id="OOC10091.1"/>
    </source>
</evidence>
<proteinExistence type="predicted"/>
<reference evidence="3 4" key="1">
    <citation type="submission" date="2017-02" db="EMBL/GenBank/DDBJ databases">
        <title>Genomic diversity within the haloalkaliphilic genus Thioalkalivibrio.</title>
        <authorList>
            <person name="Ahn A.-C."/>
            <person name="Meier-Kolthoff J."/>
            <person name="Overmars L."/>
            <person name="Richter M."/>
            <person name="Woyke T."/>
            <person name="Sorokin D.Y."/>
            <person name="Muyzer G."/>
        </authorList>
    </citation>
    <scope>NUCLEOTIDE SEQUENCE [LARGE SCALE GENOMIC DNA]</scope>
    <source>
        <strain evidence="3 4">HL17</strain>
    </source>
</reference>
<name>A0A1V2ZYH8_9GAMM</name>
<keyword evidence="4" id="KW-1185">Reference proteome</keyword>
<dbReference type="Gene3D" id="1.10.530.10">
    <property type="match status" value="1"/>
</dbReference>
<dbReference type="InterPro" id="IPR008258">
    <property type="entry name" value="Transglycosylase_SLT_dom_1"/>
</dbReference>
<comment type="caution">
    <text evidence="3">The sequence shown here is derived from an EMBL/GenBank/DDBJ whole genome shotgun (WGS) entry which is preliminary data.</text>
</comment>
<feature type="chain" id="PRO_5013341977" description="Transglycosylase SLT domain-containing protein" evidence="1">
    <location>
        <begin position="20"/>
        <end position="170"/>
    </location>
</feature>
<dbReference type="STRING" id="252474.B1A74_07730"/>
<dbReference type="SUPFAM" id="SSF53955">
    <property type="entry name" value="Lysozyme-like"/>
    <property type="match status" value="1"/>
</dbReference>
<accession>A0A1V2ZYH8</accession>
<dbReference type="InterPro" id="IPR023346">
    <property type="entry name" value="Lysozyme-like_dom_sf"/>
</dbReference>
<feature type="signal peptide" evidence="1">
    <location>
        <begin position="1"/>
        <end position="19"/>
    </location>
</feature>